<organism evidence="11 12">
    <name type="scientific">Cerasicoccus arenae</name>
    <dbReference type="NCBI Taxonomy" id="424488"/>
    <lineage>
        <taxon>Bacteria</taxon>
        <taxon>Pseudomonadati</taxon>
        <taxon>Verrucomicrobiota</taxon>
        <taxon>Opitutia</taxon>
        <taxon>Puniceicoccales</taxon>
        <taxon>Cerasicoccaceae</taxon>
        <taxon>Cerasicoccus</taxon>
    </lineage>
</organism>
<evidence type="ECO:0000256" key="4">
    <source>
        <dbReference type="ARBA" id="ARBA00022777"/>
    </source>
</evidence>
<evidence type="ECO:0000256" key="9">
    <source>
        <dbReference type="HAMAP-Rule" id="MF_01987"/>
    </source>
</evidence>
<keyword evidence="12" id="KW-1185">Reference proteome</keyword>
<evidence type="ECO:0000256" key="2">
    <source>
        <dbReference type="ARBA" id="ARBA00022723"/>
    </source>
</evidence>
<dbReference type="InterPro" id="IPR029056">
    <property type="entry name" value="Ribokinase-like"/>
</dbReference>
<comment type="subcellular location">
    <subcellularLocation>
        <location evidence="9">Cytoplasm</location>
    </subcellularLocation>
</comment>
<feature type="binding site" evidence="9">
    <location>
        <begin position="211"/>
        <end position="216"/>
    </location>
    <ligand>
        <name>ATP</name>
        <dbReference type="ChEBI" id="CHEBI:30616"/>
    </ligand>
</feature>
<dbReference type="HAMAP" id="MF_01987">
    <property type="entry name" value="Ribokinase"/>
    <property type="match status" value="1"/>
</dbReference>
<protein>
    <recommendedName>
        <fullName evidence="9">Ribokinase</fullName>
        <shortName evidence="9">RK</shortName>
        <ecNumber evidence="9">2.7.1.15</ecNumber>
    </recommendedName>
</protein>
<evidence type="ECO:0000313" key="12">
    <source>
        <dbReference type="Proteomes" id="UP000642829"/>
    </source>
</evidence>
<dbReference type="GO" id="GO:0046872">
    <property type="term" value="F:metal ion binding"/>
    <property type="evidence" value="ECO:0007669"/>
    <property type="project" value="UniProtKB-KW"/>
</dbReference>
<comment type="activity regulation">
    <text evidence="9">Activated by a monovalent cation that binds near, but not in, the active site. The most likely occupant of the site in vivo is potassium. Ion binding induces a conformational change that may alter substrate affinity.</text>
</comment>
<dbReference type="SUPFAM" id="SSF53613">
    <property type="entry name" value="Ribokinase-like"/>
    <property type="match status" value="1"/>
</dbReference>
<sequence length="290" mass="30075">MVRILNLGSINIDHVYAVDHFVRPGETLASLGYQVFAGGKGYNQSIALARAGATVSHLGCIGEDGRWLVDRLTKDGVGADLIAESDSATGHAIIQVSSSGENAIVLHAGANHVIDEAALKLALASYGPGDWLLTQNETSSVANAMRLAKAKGLRIAFNPAPMTDAVQDFPLELVDCFILNETEAEALSGGETDQAGEALRARYPQAVVVLTLGAKGACYLDAQDEVHQAAEPVEAVDTTAAGDTFTGFFLASLIAGAKPQEALALGSRAAGICVTRSGAANSIPFRSELA</sequence>
<proteinExistence type="inferred from homology"/>
<dbReference type="GO" id="GO:0005737">
    <property type="term" value="C:cytoplasm"/>
    <property type="evidence" value="ECO:0007669"/>
    <property type="project" value="UniProtKB-SubCell"/>
</dbReference>
<reference evidence="11" key="2">
    <citation type="submission" date="2020-09" db="EMBL/GenBank/DDBJ databases">
        <authorList>
            <person name="Sun Q."/>
            <person name="Kim S."/>
        </authorList>
    </citation>
    <scope>NUCLEOTIDE SEQUENCE</scope>
    <source>
        <strain evidence="11">KCTC 12870</strain>
    </source>
</reference>
<feature type="binding site" evidence="9">
    <location>
        <position position="276"/>
    </location>
    <ligand>
        <name>K(+)</name>
        <dbReference type="ChEBI" id="CHEBI:29103"/>
    </ligand>
</feature>
<evidence type="ECO:0000256" key="5">
    <source>
        <dbReference type="ARBA" id="ARBA00022840"/>
    </source>
</evidence>
<dbReference type="InterPro" id="IPR011611">
    <property type="entry name" value="PfkB_dom"/>
</dbReference>
<dbReference type="EMBL" id="BMXG01000002">
    <property type="protein sequence ID" value="GHB91815.1"/>
    <property type="molecule type" value="Genomic_DNA"/>
</dbReference>
<accession>A0A8J3DGY8</accession>
<feature type="binding site" evidence="9">
    <location>
        <position position="180"/>
    </location>
    <ligand>
        <name>ATP</name>
        <dbReference type="ChEBI" id="CHEBI:30616"/>
    </ligand>
</feature>
<dbReference type="PANTHER" id="PTHR10584">
    <property type="entry name" value="SUGAR KINASE"/>
    <property type="match status" value="1"/>
</dbReference>
<keyword evidence="7 9" id="KW-0630">Potassium</keyword>
<keyword evidence="9" id="KW-0963">Cytoplasm</keyword>
<feature type="binding site" evidence="9">
    <location>
        <begin position="242"/>
        <end position="243"/>
    </location>
    <ligand>
        <name>ATP</name>
        <dbReference type="ChEBI" id="CHEBI:30616"/>
    </ligand>
</feature>
<feature type="binding site" evidence="9">
    <location>
        <position position="273"/>
    </location>
    <ligand>
        <name>K(+)</name>
        <dbReference type="ChEBI" id="CHEBI:29103"/>
    </ligand>
</feature>
<dbReference type="EC" id="2.7.1.15" evidence="9"/>
<dbReference type="InterPro" id="IPR011877">
    <property type="entry name" value="Ribokinase"/>
</dbReference>
<feature type="active site" description="Proton acceptor" evidence="9">
    <location>
        <position position="243"/>
    </location>
</feature>
<dbReference type="AlphaFoldDB" id="A0A8J3DGY8"/>
<dbReference type="CDD" id="cd01174">
    <property type="entry name" value="ribokinase"/>
    <property type="match status" value="1"/>
</dbReference>
<comment type="caution">
    <text evidence="11">The sequence shown here is derived from an EMBL/GenBank/DDBJ whole genome shotgun (WGS) entry which is preliminary data.</text>
</comment>
<comment type="catalytic activity">
    <reaction evidence="9">
        <text>D-ribose + ATP = D-ribose 5-phosphate + ADP + H(+)</text>
        <dbReference type="Rhea" id="RHEA:13697"/>
        <dbReference type="ChEBI" id="CHEBI:15378"/>
        <dbReference type="ChEBI" id="CHEBI:30616"/>
        <dbReference type="ChEBI" id="CHEBI:47013"/>
        <dbReference type="ChEBI" id="CHEBI:78346"/>
        <dbReference type="ChEBI" id="CHEBI:456216"/>
        <dbReference type="EC" id="2.7.1.15"/>
    </reaction>
</comment>
<keyword evidence="3 9" id="KW-0547">Nucleotide-binding</keyword>
<evidence type="ECO:0000313" key="11">
    <source>
        <dbReference type="EMBL" id="GHB91815.1"/>
    </source>
</evidence>
<keyword evidence="1 9" id="KW-0808">Transferase</keyword>
<feature type="binding site" evidence="9">
    <location>
        <position position="243"/>
    </location>
    <ligand>
        <name>substrate</name>
    </ligand>
</feature>
<evidence type="ECO:0000256" key="3">
    <source>
        <dbReference type="ARBA" id="ARBA00022741"/>
    </source>
</evidence>
<dbReference type="RefSeq" id="WP_200163359.1">
    <property type="nucleotide sequence ID" value="NZ_BMXG01000002.1"/>
</dbReference>
<feature type="binding site" evidence="9">
    <location>
        <position position="237"/>
    </location>
    <ligand>
        <name>K(+)</name>
        <dbReference type="ChEBI" id="CHEBI:29103"/>
    </ligand>
</feature>
<comment type="cofactor">
    <cofactor evidence="9">
        <name>Mg(2+)</name>
        <dbReference type="ChEBI" id="CHEBI:18420"/>
    </cofactor>
    <text evidence="9">Requires a divalent cation, most likely magnesium in vivo, as an electrophilic catalyst to aid phosphoryl group transfer. It is the chelate of the metal and the nucleotide that is the actual substrate.</text>
</comment>
<dbReference type="InterPro" id="IPR002139">
    <property type="entry name" value="Ribo/fructo_kinase"/>
</dbReference>
<feature type="binding site" evidence="9">
    <location>
        <position position="282"/>
    </location>
    <ligand>
        <name>K(+)</name>
        <dbReference type="ChEBI" id="CHEBI:29103"/>
    </ligand>
</feature>
<name>A0A8J3DGY8_9BACT</name>
<dbReference type="Pfam" id="PF00294">
    <property type="entry name" value="PfkB"/>
    <property type="match status" value="1"/>
</dbReference>
<feature type="binding site" evidence="9">
    <location>
        <begin position="11"/>
        <end position="13"/>
    </location>
    <ligand>
        <name>substrate</name>
    </ligand>
</feature>
<reference evidence="11" key="1">
    <citation type="journal article" date="2014" name="Int. J. Syst. Evol. Microbiol.">
        <title>Complete genome sequence of Corynebacterium casei LMG S-19264T (=DSM 44701T), isolated from a smear-ripened cheese.</title>
        <authorList>
            <consortium name="US DOE Joint Genome Institute (JGI-PGF)"/>
            <person name="Walter F."/>
            <person name="Albersmeier A."/>
            <person name="Kalinowski J."/>
            <person name="Ruckert C."/>
        </authorList>
    </citation>
    <scope>NUCLEOTIDE SEQUENCE</scope>
    <source>
        <strain evidence="11">KCTC 12870</strain>
    </source>
</reference>
<keyword evidence="8 9" id="KW-0119">Carbohydrate metabolism</keyword>
<comment type="subunit">
    <text evidence="9">Homodimer.</text>
</comment>
<dbReference type="Proteomes" id="UP000642829">
    <property type="component" value="Unassembled WGS sequence"/>
</dbReference>
<dbReference type="PANTHER" id="PTHR10584:SF166">
    <property type="entry name" value="RIBOKINASE"/>
    <property type="match status" value="1"/>
</dbReference>
<keyword evidence="4 9" id="KW-0418">Kinase</keyword>
<evidence type="ECO:0000259" key="10">
    <source>
        <dbReference type="Pfam" id="PF00294"/>
    </source>
</evidence>
<feature type="binding site" evidence="9">
    <location>
        <begin position="39"/>
        <end position="43"/>
    </location>
    <ligand>
        <name>substrate</name>
    </ligand>
</feature>
<dbReference type="GO" id="GO:0019303">
    <property type="term" value="P:D-ribose catabolic process"/>
    <property type="evidence" value="ECO:0007669"/>
    <property type="project" value="UniProtKB-UniRule"/>
</dbReference>
<gene>
    <name evidence="9 11" type="primary">rbsK</name>
    <name evidence="11" type="ORF">GCM10007047_03390</name>
</gene>
<dbReference type="UniPathway" id="UPA00916">
    <property type="reaction ID" value="UER00889"/>
</dbReference>
<feature type="binding site" evidence="9">
    <location>
        <position position="239"/>
    </location>
    <ligand>
        <name>K(+)</name>
        <dbReference type="ChEBI" id="CHEBI:29103"/>
    </ligand>
</feature>
<dbReference type="Gene3D" id="3.40.1190.20">
    <property type="match status" value="1"/>
</dbReference>
<keyword evidence="5 9" id="KW-0067">ATP-binding</keyword>
<comment type="caution">
    <text evidence="9">Lacks conserved residue(s) required for the propagation of feature annotation.</text>
</comment>
<comment type="function">
    <text evidence="9">Catalyzes the phosphorylation of ribose at O-5 in a reaction requiring ATP and magnesium. The resulting D-ribose-5-phosphate can then be used either for sythesis of nucleotides, histidine, and tryptophan, or as a component of the pentose phosphate pathway.</text>
</comment>
<dbReference type="PRINTS" id="PR00990">
    <property type="entry name" value="RIBOKINASE"/>
</dbReference>
<feature type="binding site" evidence="9">
    <location>
        <position position="137"/>
    </location>
    <ligand>
        <name>substrate</name>
    </ligand>
</feature>
<feature type="domain" description="Carbohydrate kinase PfkB" evidence="10">
    <location>
        <begin position="4"/>
        <end position="284"/>
    </location>
</feature>
<dbReference type="GO" id="GO:0004747">
    <property type="term" value="F:ribokinase activity"/>
    <property type="evidence" value="ECO:0007669"/>
    <property type="project" value="UniProtKB-UniRule"/>
</dbReference>
<comment type="pathway">
    <text evidence="9">Carbohydrate metabolism; D-ribose degradation; D-ribose 5-phosphate from beta-D-ribopyranose: step 2/2.</text>
</comment>
<dbReference type="GO" id="GO:0005524">
    <property type="term" value="F:ATP binding"/>
    <property type="evidence" value="ECO:0007669"/>
    <property type="project" value="UniProtKB-UniRule"/>
</dbReference>
<evidence type="ECO:0000256" key="1">
    <source>
        <dbReference type="ARBA" id="ARBA00022679"/>
    </source>
</evidence>
<keyword evidence="6 9" id="KW-0460">Magnesium</keyword>
<comment type="similarity">
    <text evidence="9">Belongs to the carbohydrate kinase PfkB family. Ribokinase subfamily.</text>
</comment>
<evidence type="ECO:0000256" key="6">
    <source>
        <dbReference type="ARBA" id="ARBA00022842"/>
    </source>
</evidence>
<feature type="binding site" evidence="9">
    <location>
        <position position="278"/>
    </location>
    <ligand>
        <name>K(+)</name>
        <dbReference type="ChEBI" id="CHEBI:29103"/>
    </ligand>
</feature>
<keyword evidence="2 9" id="KW-0479">Metal-binding</keyword>
<evidence type="ECO:0000256" key="8">
    <source>
        <dbReference type="ARBA" id="ARBA00023277"/>
    </source>
</evidence>
<evidence type="ECO:0000256" key="7">
    <source>
        <dbReference type="ARBA" id="ARBA00022958"/>
    </source>
</evidence>